<name>A0ABD3X2W7_SINWO</name>
<gene>
    <name evidence="1" type="ORF">ACJMK2_032232</name>
</gene>
<organism evidence="1 2">
    <name type="scientific">Sinanodonta woodiana</name>
    <name type="common">Chinese pond mussel</name>
    <name type="synonym">Anodonta woodiana</name>
    <dbReference type="NCBI Taxonomy" id="1069815"/>
    <lineage>
        <taxon>Eukaryota</taxon>
        <taxon>Metazoa</taxon>
        <taxon>Spiralia</taxon>
        <taxon>Lophotrochozoa</taxon>
        <taxon>Mollusca</taxon>
        <taxon>Bivalvia</taxon>
        <taxon>Autobranchia</taxon>
        <taxon>Heteroconchia</taxon>
        <taxon>Palaeoheterodonta</taxon>
        <taxon>Unionida</taxon>
        <taxon>Unionoidea</taxon>
        <taxon>Unionidae</taxon>
        <taxon>Unioninae</taxon>
        <taxon>Sinanodonta</taxon>
    </lineage>
</organism>
<proteinExistence type="predicted"/>
<dbReference type="AlphaFoldDB" id="A0ABD3X2W7"/>
<dbReference type="SUPFAM" id="SSF49785">
    <property type="entry name" value="Galactose-binding domain-like"/>
    <property type="match status" value="1"/>
</dbReference>
<sequence length="79" mass="8875">TVNFALHKYAVQSTTLEYNNFNWTADKAVDGNYDGSNPDNSRTCSSTMVTFNVWANHTWEVDIGPPIIVKTITVYGRTD</sequence>
<dbReference type="EMBL" id="JBJQND010000004">
    <property type="protein sequence ID" value="KAL3879956.1"/>
    <property type="molecule type" value="Genomic_DNA"/>
</dbReference>
<accession>A0ABD3X2W7</accession>
<protein>
    <submittedName>
        <fullName evidence="1">Uncharacterized protein</fullName>
    </submittedName>
</protein>
<feature type="non-terminal residue" evidence="1">
    <location>
        <position position="1"/>
    </location>
</feature>
<keyword evidence="2" id="KW-1185">Reference proteome</keyword>
<evidence type="ECO:0000313" key="1">
    <source>
        <dbReference type="EMBL" id="KAL3879956.1"/>
    </source>
</evidence>
<evidence type="ECO:0000313" key="2">
    <source>
        <dbReference type="Proteomes" id="UP001634394"/>
    </source>
</evidence>
<reference evidence="1 2" key="1">
    <citation type="submission" date="2024-11" db="EMBL/GenBank/DDBJ databases">
        <title>Chromosome-level genome assembly of the freshwater bivalve Anodonta woodiana.</title>
        <authorList>
            <person name="Chen X."/>
        </authorList>
    </citation>
    <scope>NUCLEOTIDE SEQUENCE [LARGE SCALE GENOMIC DNA]</scope>
    <source>
        <strain evidence="1">MN2024</strain>
        <tissue evidence="1">Gills</tissue>
    </source>
</reference>
<comment type="caution">
    <text evidence="1">The sequence shown here is derived from an EMBL/GenBank/DDBJ whole genome shotgun (WGS) entry which is preliminary data.</text>
</comment>
<feature type="non-terminal residue" evidence="1">
    <location>
        <position position="79"/>
    </location>
</feature>
<dbReference type="Proteomes" id="UP001634394">
    <property type="component" value="Unassembled WGS sequence"/>
</dbReference>
<dbReference type="InterPro" id="IPR008979">
    <property type="entry name" value="Galactose-bd-like_sf"/>
</dbReference>
<dbReference type="Gene3D" id="2.60.120.260">
    <property type="entry name" value="Galactose-binding domain-like"/>
    <property type="match status" value="1"/>
</dbReference>